<evidence type="ECO:0000256" key="1">
    <source>
        <dbReference type="ARBA" id="ARBA00022801"/>
    </source>
</evidence>
<dbReference type="InterPro" id="IPR056149">
    <property type="entry name" value="PRP5/DDX46/KHDC4_KH"/>
</dbReference>
<organism evidence="5 6">
    <name type="scientific">Aureococcus anophagefferens</name>
    <name type="common">Harmful bloom alga</name>
    <dbReference type="NCBI Taxonomy" id="44056"/>
    <lineage>
        <taxon>Eukaryota</taxon>
        <taxon>Sar</taxon>
        <taxon>Stramenopiles</taxon>
        <taxon>Ochrophyta</taxon>
        <taxon>Pelagophyceae</taxon>
        <taxon>Pelagomonadales</taxon>
        <taxon>Pelagomonadaceae</taxon>
        <taxon>Aureococcus</taxon>
    </lineage>
</organism>
<evidence type="ECO:0000313" key="6">
    <source>
        <dbReference type="Proteomes" id="UP001363151"/>
    </source>
</evidence>
<dbReference type="Proteomes" id="UP001363151">
    <property type="component" value="Unassembled WGS sequence"/>
</dbReference>
<keyword evidence="2 5" id="KW-0547">Nucleotide-binding</keyword>
<dbReference type="PROSITE" id="PS00039">
    <property type="entry name" value="DEAD_ATP_HELICASE"/>
    <property type="match status" value="1"/>
</dbReference>
<dbReference type="Pfam" id="PF00270">
    <property type="entry name" value="DEAD"/>
    <property type="match status" value="1"/>
</dbReference>
<dbReference type="InterPro" id="IPR011545">
    <property type="entry name" value="DEAD/DEAH_box_helicase_dom"/>
</dbReference>
<keyword evidence="2 5" id="KW-0067">ATP-binding</keyword>
<feature type="region of interest" description="Disordered" evidence="3">
    <location>
        <begin position="768"/>
        <end position="893"/>
    </location>
</feature>
<evidence type="ECO:0000259" key="4">
    <source>
        <dbReference type="PROSITE" id="PS51192"/>
    </source>
</evidence>
<evidence type="ECO:0000256" key="3">
    <source>
        <dbReference type="SAM" id="MobiDB-lite"/>
    </source>
</evidence>
<dbReference type="GO" id="GO:0004386">
    <property type="term" value="F:helicase activity"/>
    <property type="evidence" value="ECO:0007669"/>
    <property type="project" value="UniProtKB-KW"/>
</dbReference>
<proteinExistence type="predicted"/>
<evidence type="ECO:0000313" key="5">
    <source>
        <dbReference type="EMBL" id="KAK7239140.1"/>
    </source>
</evidence>
<dbReference type="PANTHER" id="PTHR47958">
    <property type="entry name" value="ATP-DEPENDENT RNA HELICASE DBP3"/>
    <property type="match status" value="1"/>
</dbReference>
<dbReference type="PROSITE" id="PS51192">
    <property type="entry name" value="HELICASE_ATP_BIND_1"/>
    <property type="match status" value="1"/>
</dbReference>
<feature type="compositionally biased region" description="Basic and acidic residues" evidence="3">
    <location>
        <begin position="181"/>
        <end position="190"/>
    </location>
</feature>
<feature type="domain" description="Helicase ATP-binding" evidence="4">
    <location>
        <begin position="428"/>
        <end position="607"/>
    </location>
</feature>
<feature type="compositionally biased region" description="Basic residues" evidence="3">
    <location>
        <begin position="845"/>
        <end position="854"/>
    </location>
</feature>
<dbReference type="SMART" id="SM00487">
    <property type="entry name" value="DEXDc"/>
    <property type="match status" value="1"/>
</dbReference>
<feature type="compositionally biased region" description="Basic and acidic residues" evidence="3">
    <location>
        <begin position="95"/>
        <end position="111"/>
    </location>
</feature>
<feature type="compositionally biased region" description="Acidic residues" evidence="3">
    <location>
        <begin position="152"/>
        <end position="170"/>
    </location>
</feature>
<dbReference type="SUPFAM" id="SSF52540">
    <property type="entry name" value="P-loop containing nucleoside triphosphate hydrolases"/>
    <property type="match status" value="2"/>
</dbReference>
<feature type="region of interest" description="Disordered" evidence="3">
    <location>
        <begin position="1"/>
        <end position="76"/>
    </location>
</feature>
<dbReference type="InterPro" id="IPR000629">
    <property type="entry name" value="RNA-helicase_DEAD-box_CS"/>
</dbReference>
<sequence length="1023" mass="111139">MGRDRDKDRRRRRRDDDSDDSRDRSRRKEHKRDRHRRDRSSSRDRKRRRDEYGVPPVARLGADRTGGGGGDESATQAAAMAAMISARLKANAPKSAEELEAEKKLERERATPRPSRTRRTLARERAGRRGQAAQGRPGAGAAGGPGGPTWTLEDEGEADDDDELLAEFDTGDAAAAARAPRPPDRSEGARIMDAVEDGDRGYVNPHATNTITMEEILKGAKPPDGGWESNYESESDSEAAGPAAPGGAAASEKSGTGSWRAFAALHKDEDSDDEPPDVMSTSERVRLAKEDAAKAAEAEKREKKELGRCFADDGDVMEEGERRRAERSALEVFAEQLKKKELKPVDHARENYVKIRKNFYVVPRALGALSAADVALRRDADEIKVRGKGCPPPIETWGQCGLPDKAHGALVKAFGDHTEPFPIQKQALPALMSGRDVIGIAKTGSGKTLAFVLPLLRHIMDQPPIVDGGDGPVALILAPARELALQIWREAKRFANPLGLRAIAVYGGAKVADQIADLKRGAEIVVATPGRLIDILTMSQGRLIGLRRVSYVVLDEADRMFDMGFEPQIAMILRNARPDRQTALFSATFPRAVEQLARKALSYPLEIVAGGRSVAADTVDQYVELRAEGTKFMRLLQLLGHWFERGSVLIFVDTQLKCDSIYEQLMKAGYRAAKESEIPNFKGSDLGHFPLAGYPALSLHGGKDQADRDGTISDFKSGVATRRPRGRAGRAGTAYTFLDPVNEDAYAPILHKALKQAKMAIPPELARSSKKFATRPPPRAKQWASSGYAGRGYKFDDDELDGEKAAARDQRKAMEAEMGLHDRTSATTTTTGGDAEAEGEERGRARGARRRGRGAGRDGPRDGAGARRRGRVAAARRRAALAGAKGADGAPAPPVLQPAAPAAIPVLGGVQTLPGGHCYDELDVNDYPGEARYRATHRDNILRVQEETGCAIIARGQYIAPGKAPEPGQKRLYLALEAKDELSIKHAKAELKRLLDEETRELATSGGKRGRDAMANYGKYSLI</sequence>
<protein>
    <submittedName>
        <fullName evidence="5">Helicase</fullName>
    </submittedName>
</protein>
<feature type="region of interest" description="Disordered" evidence="3">
    <location>
        <begin position="89"/>
        <end position="284"/>
    </location>
</feature>
<name>A0ABR1FUV2_AURAN</name>
<keyword evidence="1" id="KW-0378">Hydrolase</keyword>
<accession>A0ABR1FUV2</accession>
<dbReference type="EMBL" id="JBBJCI010000226">
    <property type="protein sequence ID" value="KAK7239140.1"/>
    <property type="molecule type" value="Genomic_DNA"/>
</dbReference>
<dbReference type="InterPro" id="IPR014001">
    <property type="entry name" value="Helicase_ATP-bd"/>
</dbReference>
<dbReference type="Gene3D" id="3.40.50.300">
    <property type="entry name" value="P-loop containing nucleotide triphosphate hydrolases"/>
    <property type="match status" value="2"/>
</dbReference>
<comment type="caution">
    <text evidence="5">The sequence shown here is derived from an EMBL/GenBank/DDBJ whole genome shotgun (WGS) entry which is preliminary data.</text>
</comment>
<feature type="compositionally biased region" description="Basic residues" evidence="3">
    <location>
        <begin position="866"/>
        <end position="879"/>
    </location>
</feature>
<feature type="compositionally biased region" description="Basic residues" evidence="3">
    <location>
        <begin position="24"/>
        <end position="48"/>
    </location>
</feature>
<evidence type="ECO:0000256" key="2">
    <source>
        <dbReference type="ARBA" id="ARBA00022806"/>
    </source>
</evidence>
<feature type="region of interest" description="Disordered" evidence="3">
    <location>
        <begin position="703"/>
        <end position="726"/>
    </location>
</feature>
<feature type="compositionally biased region" description="Basic and acidic residues" evidence="3">
    <location>
        <begin position="802"/>
        <end position="824"/>
    </location>
</feature>
<feature type="compositionally biased region" description="Basic and acidic residues" evidence="3">
    <location>
        <begin position="855"/>
        <end position="865"/>
    </location>
</feature>
<reference evidence="5 6" key="1">
    <citation type="submission" date="2024-03" db="EMBL/GenBank/DDBJ databases">
        <title>Aureococcus anophagefferens CCMP1851 and Kratosvirus quantuckense: Draft genome of a second virus-susceptible host strain in the model system.</title>
        <authorList>
            <person name="Chase E."/>
            <person name="Truchon A.R."/>
            <person name="Schepens W."/>
            <person name="Wilhelm S.W."/>
        </authorList>
    </citation>
    <scope>NUCLEOTIDE SEQUENCE [LARGE SCALE GENOMIC DNA]</scope>
    <source>
        <strain evidence="5 6">CCMP1851</strain>
    </source>
</reference>
<feature type="compositionally biased region" description="Low complexity" evidence="3">
    <location>
        <begin position="880"/>
        <end position="890"/>
    </location>
</feature>
<feature type="compositionally biased region" description="Low complexity" evidence="3">
    <location>
        <begin position="238"/>
        <end position="255"/>
    </location>
</feature>
<dbReference type="Pfam" id="PF23469">
    <property type="entry name" value="KH_12"/>
    <property type="match status" value="1"/>
</dbReference>
<keyword evidence="2 5" id="KW-0347">Helicase</keyword>
<keyword evidence="6" id="KW-1185">Reference proteome</keyword>
<dbReference type="InterPro" id="IPR027417">
    <property type="entry name" value="P-loop_NTPase"/>
</dbReference>
<feature type="compositionally biased region" description="Gly residues" evidence="3">
    <location>
        <begin position="137"/>
        <end position="147"/>
    </location>
</feature>
<gene>
    <name evidence="5" type="ORF">SO694_00027278</name>
</gene>